<gene>
    <name evidence="1" type="ORF">AB6A40_010995</name>
</gene>
<dbReference type="AlphaFoldDB" id="A0ABD6EY65"/>
<comment type="caution">
    <text evidence="1">The sequence shown here is derived from an EMBL/GenBank/DDBJ whole genome shotgun (WGS) entry which is preliminary data.</text>
</comment>
<evidence type="ECO:0000313" key="1">
    <source>
        <dbReference type="EMBL" id="MFH4984286.1"/>
    </source>
</evidence>
<dbReference type="InterPro" id="IPR057711">
    <property type="entry name" value="DUF7951"/>
</dbReference>
<name>A0ABD6EY65_9BILA</name>
<dbReference type="Proteomes" id="UP001608902">
    <property type="component" value="Unassembled WGS sequence"/>
</dbReference>
<accession>A0ABD6EY65</accession>
<reference evidence="1 2" key="1">
    <citation type="submission" date="2024-08" db="EMBL/GenBank/DDBJ databases">
        <title>Gnathostoma spinigerum genome.</title>
        <authorList>
            <person name="Gonzalez-Bertolin B."/>
            <person name="Monzon S."/>
            <person name="Zaballos A."/>
            <person name="Jimenez P."/>
            <person name="Dekumyoy P."/>
            <person name="Varona S."/>
            <person name="Cuesta I."/>
            <person name="Sumanam S."/>
            <person name="Adisakwattana P."/>
            <person name="Gasser R.B."/>
            <person name="Hernandez-Gonzalez A."/>
            <person name="Young N.D."/>
            <person name="Perteguer M.J."/>
        </authorList>
    </citation>
    <scope>NUCLEOTIDE SEQUENCE [LARGE SCALE GENOMIC DNA]</scope>
    <source>
        <strain evidence="1">AL3</strain>
        <tissue evidence="1">Liver</tissue>
    </source>
</reference>
<organism evidence="1 2">
    <name type="scientific">Gnathostoma spinigerum</name>
    <dbReference type="NCBI Taxonomy" id="75299"/>
    <lineage>
        <taxon>Eukaryota</taxon>
        <taxon>Metazoa</taxon>
        <taxon>Ecdysozoa</taxon>
        <taxon>Nematoda</taxon>
        <taxon>Chromadorea</taxon>
        <taxon>Rhabditida</taxon>
        <taxon>Spirurina</taxon>
        <taxon>Gnathostomatomorpha</taxon>
        <taxon>Gnathostomatoidea</taxon>
        <taxon>Gnathostomatidae</taxon>
        <taxon>Gnathostoma</taxon>
    </lineage>
</organism>
<sequence length="93" mass="10810">MLEQSDFISHYPKLIFLMEVLLDSHSQRLIWDDFCHESIKNASSFIADLAQAVESFSLLSSHIEYKRAHGDNDNCLQNSDYVIRRVVFEEKSS</sequence>
<dbReference type="Pfam" id="PF25824">
    <property type="entry name" value="DUF7951"/>
    <property type="match status" value="1"/>
</dbReference>
<evidence type="ECO:0000313" key="2">
    <source>
        <dbReference type="Proteomes" id="UP001608902"/>
    </source>
</evidence>
<keyword evidence="2" id="KW-1185">Reference proteome</keyword>
<proteinExistence type="predicted"/>
<dbReference type="EMBL" id="JBGFUD010016382">
    <property type="protein sequence ID" value="MFH4984286.1"/>
    <property type="molecule type" value="Genomic_DNA"/>
</dbReference>
<protein>
    <submittedName>
        <fullName evidence="1">Uncharacterized protein</fullName>
    </submittedName>
</protein>